<accession>A0AAJ4XLG0</accession>
<comment type="caution">
    <text evidence="1">The sequence shown here is derived from an EMBL/GenBank/DDBJ whole genome shotgun (WGS) entry which is preliminary data.</text>
</comment>
<reference evidence="1" key="1">
    <citation type="submission" date="2023-10" db="EMBL/GenBank/DDBJ databases">
        <authorList>
            <person name="Guldener U."/>
        </authorList>
    </citation>
    <scope>NUCLEOTIDE SEQUENCE</scope>
    <source>
        <strain evidence="1">Mp4</strain>
    </source>
</reference>
<name>A0AAJ4XLG0_9BASI</name>
<organism evidence="1 2">
    <name type="scientific">Melanopsichium pennsylvanicum</name>
    <dbReference type="NCBI Taxonomy" id="63383"/>
    <lineage>
        <taxon>Eukaryota</taxon>
        <taxon>Fungi</taxon>
        <taxon>Dikarya</taxon>
        <taxon>Basidiomycota</taxon>
        <taxon>Ustilaginomycotina</taxon>
        <taxon>Ustilaginomycetes</taxon>
        <taxon>Ustilaginales</taxon>
        <taxon>Ustilaginaceae</taxon>
        <taxon>Melanopsichium</taxon>
    </lineage>
</organism>
<proteinExistence type="predicted"/>
<dbReference type="EMBL" id="OAPG01000003">
    <property type="protein sequence ID" value="SNX83258.1"/>
    <property type="molecule type" value="Genomic_DNA"/>
</dbReference>
<evidence type="ECO:0000313" key="1">
    <source>
        <dbReference type="EMBL" id="SNX83258.1"/>
    </source>
</evidence>
<dbReference type="Proteomes" id="UP001294444">
    <property type="component" value="Unassembled WGS sequence"/>
</dbReference>
<dbReference type="AlphaFoldDB" id="A0AAJ4XLG0"/>
<sequence length="81" mass="8546">MCVSLGQTSLTTGRLRENLSARAANNNGLSVREDSGDGEATRALDVHEERVGVLHKSLELVAASLLLSGGVKKVDGESLWV</sequence>
<evidence type="ECO:0000313" key="2">
    <source>
        <dbReference type="Proteomes" id="UP001294444"/>
    </source>
</evidence>
<protein>
    <submittedName>
        <fullName evidence="1">Uncharacterized protein</fullName>
    </submittedName>
</protein>
<keyword evidence="2" id="KW-1185">Reference proteome</keyword>
<gene>
    <name evidence="1" type="ORF">MEPE_01965</name>
</gene>